<feature type="compositionally biased region" description="Basic and acidic residues" evidence="1">
    <location>
        <begin position="140"/>
        <end position="149"/>
    </location>
</feature>
<keyword evidence="4" id="KW-1185">Reference proteome</keyword>
<feature type="compositionally biased region" description="Basic and acidic residues" evidence="1">
    <location>
        <begin position="107"/>
        <end position="116"/>
    </location>
</feature>
<feature type="compositionally biased region" description="Basic and acidic residues" evidence="1">
    <location>
        <begin position="234"/>
        <end position="252"/>
    </location>
</feature>
<feature type="region of interest" description="Disordered" evidence="1">
    <location>
        <begin position="233"/>
        <end position="252"/>
    </location>
</feature>
<sequence length="252" mass="29524">MMISFKTYLSFVLLVAFVLSSHVLTHELPDEDINDEEVDPIAELTNDLSIGCNPKGNWGITIGPEPNDEFDEKYGAHYHVSRRYGGHRRDDRDDDDDDDDDDDNSDDDKYYTDPRNYHNHRHHGRGGRGGGDNYDDDLDNDKYYTDPRNHHNHRHHQRNGRGRDHDYGDDSDNKYYTHPRNHHLFKRHSSEFAHPQSSSLQNTKLKTYNLDGSVKKHRKIMTIPSKFDFWSSIPHKDGDKKVHEEVDKKPMN</sequence>
<keyword evidence="2" id="KW-0732">Signal</keyword>
<feature type="region of interest" description="Disordered" evidence="1">
    <location>
        <begin position="84"/>
        <end position="173"/>
    </location>
</feature>
<reference evidence="3 4" key="1">
    <citation type="journal article" date="2023" name="Plants (Basel)">
        <title>Bridging the Gap: Combining Genomics and Transcriptomics Approaches to Understand Stylosanthes scabra, an Orphan Legume from the Brazilian Caatinga.</title>
        <authorList>
            <person name="Ferreira-Neto J.R.C."/>
            <person name="da Silva M.D."/>
            <person name="Binneck E."/>
            <person name="de Melo N.F."/>
            <person name="da Silva R.H."/>
            <person name="de Melo A.L.T.M."/>
            <person name="Pandolfi V."/>
            <person name="Bustamante F.O."/>
            <person name="Brasileiro-Vidal A.C."/>
            <person name="Benko-Iseppon A.M."/>
        </authorList>
    </citation>
    <scope>NUCLEOTIDE SEQUENCE [LARGE SCALE GENOMIC DNA]</scope>
    <source>
        <tissue evidence="3">Leaves</tissue>
    </source>
</reference>
<feature type="signal peptide" evidence="2">
    <location>
        <begin position="1"/>
        <end position="25"/>
    </location>
</feature>
<comment type="caution">
    <text evidence="3">The sequence shown here is derived from an EMBL/GenBank/DDBJ whole genome shotgun (WGS) entry which is preliminary data.</text>
</comment>
<feature type="chain" id="PRO_5047534900" evidence="2">
    <location>
        <begin position="26"/>
        <end position="252"/>
    </location>
</feature>
<evidence type="ECO:0000313" key="3">
    <source>
        <dbReference type="EMBL" id="MED6134718.1"/>
    </source>
</evidence>
<organism evidence="3 4">
    <name type="scientific">Stylosanthes scabra</name>
    <dbReference type="NCBI Taxonomy" id="79078"/>
    <lineage>
        <taxon>Eukaryota</taxon>
        <taxon>Viridiplantae</taxon>
        <taxon>Streptophyta</taxon>
        <taxon>Embryophyta</taxon>
        <taxon>Tracheophyta</taxon>
        <taxon>Spermatophyta</taxon>
        <taxon>Magnoliopsida</taxon>
        <taxon>eudicotyledons</taxon>
        <taxon>Gunneridae</taxon>
        <taxon>Pentapetalae</taxon>
        <taxon>rosids</taxon>
        <taxon>fabids</taxon>
        <taxon>Fabales</taxon>
        <taxon>Fabaceae</taxon>
        <taxon>Papilionoideae</taxon>
        <taxon>50 kb inversion clade</taxon>
        <taxon>dalbergioids sensu lato</taxon>
        <taxon>Dalbergieae</taxon>
        <taxon>Pterocarpus clade</taxon>
        <taxon>Stylosanthes</taxon>
    </lineage>
</organism>
<evidence type="ECO:0000313" key="4">
    <source>
        <dbReference type="Proteomes" id="UP001341840"/>
    </source>
</evidence>
<evidence type="ECO:0000256" key="2">
    <source>
        <dbReference type="SAM" id="SignalP"/>
    </source>
</evidence>
<proteinExistence type="predicted"/>
<feature type="compositionally biased region" description="Basic residues" evidence="1">
    <location>
        <begin position="117"/>
        <end position="126"/>
    </location>
</feature>
<dbReference type="Proteomes" id="UP001341840">
    <property type="component" value="Unassembled WGS sequence"/>
</dbReference>
<dbReference type="EMBL" id="JASCZI010060625">
    <property type="protein sequence ID" value="MED6134718.1"/>
    <property type="molecule type" value="Genomic_DNA"/>
</dbReference>
<accession>A0ABU6SFC8</accession>
<gene>
    <name evidence="3" type="ORF">PIB30_039639</name>
</gene>
<name>A0ABU6SFC8_9FABA</name>
<evidence type="ECO:0000256" key="1">
    <source>
        <dbReference type="SAM" id="MobiDB-lite"/>
    </source>
</evidence>
<protein>
    <submittedName>
        <fullName evidence="3">Uncharacterized protein</fullName>
    </submittedName>
</protein>
<feature type="compositionally biased region" description="Basic residues" evidence="1">
    <location>
        <begin position="150"/>
        <end position="160"/>
    </location>
</feature>
<feature type="compositionally biased region" description="Acidic residues" evidence="1">
    <location>
        <begin position="92"/>
        <end position="106"/>
    </location>
</feature>
<feature type="compositionally biased region" description="Basic and acidic residues" evidence="1">
    <location>
        <begin position="161"/>
        <end position="173"/>
    </location>
</feature>